<feature type="domain" description="UspA" evidence="2">
    <location>
        <begin position="153"/>
        <end position="295"/>
    </location>
</feature>
<accession>A0ABN2SIP8</accession>
<dbReference type="EMBL" id="BAAAQM010000038">
    <property type="protein sequence ID" value="GAA1987438.1"/>
    <property type="molecule type" value="Genomic_DNA"/>
</dbReference>
<reference evidence="3 4" key="1">
    <citation type="journal article" date="2019" name="Int. J. Syst. Evol. Microbiol.">
        <title>The Global Catalogue of Microorganisms (GCM) 10K type strain sequencing project: providing services to taxonomists for standard genome sequencing and annotation.</title>
        <authorList>
            <consortium name="The Broad Institute Genomics Platform"/>
            <consortium name="The Broad Institute Genome Sequencing Center for Infectious Disease"/>
            <person name="Wu L."/>
            <person name="Ma J."/>
        </authorList>
    </citation>
    <scope>NUCLEOTIDE SEQUENCE [LARGE SCALE GENOMIC DNA]</scope>
    <source>
        <strain evidence="3 4">JCM 16013</strain>
    </source>
</reference>
<evidence type="ECO:0000259" key="2">
    <source>
        <dbReference type="Pfam" id="PF00582"/>
    </source>
</evidence>
<dbReference type="SUPFAM" id="SSF52402">
    <property type="entry name" value="Adenine nucleotide alpha hydrolases-like"/>
    <property type="match status" value="2"/>
</dbReference>
<evidence type="ECO:0000256" key="1">
    <source>
        <dbReference type="ARBA" id="ARBA00008791"/>
    </source>
</evidence>
<dbReference type="Gene3D" id="3.40.50.620">
    <property type="entry name" value="HUPs"/>
    <property type="match status" value="2"/>
</dbReference>
<dbReference type="RefSeq" id="WP_344660285.1">
    <property type="nucleotide sequence ID" value="NZ_BAAAQM010000038.1"/>
</dbReference>
<dbReference type="InterPro" id="IPR014729">
    <property type="entry name" value="Rossmann-like_a/b/a_fold"/>
</dbReference>
<dbReference type="InterPro" id="IPR006016">
    <property type="entry name" value="UspA"/>
</dbReference>
<comment type="similarity">
    <text evidence="1">Belongs to the universal stress protein A family.</text>
</comment>
<dbReference type="PANTHER" id="PTHR46268:SF6">
    <property type="entry name" value="UNIVERSAL STRESS PROTEIN UP12"/>
    <property type="match status" value="1"/>
</dbReference>
<evidence type="ECO:0000313" key="4">
    <source>
        <dbReference type="Proteomes" id="UP001499854"/>
    </source>
</evidence>
<dbReference type="Pfam" id="PF00582">
    <property type="entry name" value="Usp"/>
    <property type="match status" value="2"/>
</dbReference>
<dbReference type="PANTHER" id="PTHR46268">
    <property type="entry name" value="STRESS RESPONSE PROTEIN NHAX"/>
    <property type="match status" value="1"/>
</dbReference>
<organism evidence="3 4">
    <name type="scientific">Catenulispora subtropica</name>
    <dbReference type="NCBI Taxonomy" id="450798"/>
    <lineage>
        <taxon>Bacteria</taxon>
        <taxon>Bacillati</taxon>
        <taxon>Actinomycetota</taxon>
        <taxon>Actinomycetes</taxon>
        <taxon>Catenulisporales</taxon>
        <taxon>Catenulisporaceae</taxon>
        <taxon>Catenulispora</taxon>
    </lineage>
</organism>
<gene>
    <name evidence="3" type="ORF">GCM10009838_57770</name>
</gene>
<keyword evidence="4" id="KW-1185">Reference proteome</keyword>
<sequence length="297" mass="31229">MKPRVVVGYAPALHSEPALDEAAAEAVRRDAVLLVVHAFQPAPSSSEQRAHLASEDTTRPGHAAALRIAERGADHVCSRHPGLEVRALAADGSVPAVLADAAAEADAELLVVGHRGQGGLAELVLDSAAVHLASSPGRPTMIVRRRAPERRGTVLAAIDLRDPADGVLAFAFEEARLRGASLEAISVRDSFWPPVYAGDPDDLRRSAVHAEDNAVLALERILRPWETAYPDVPHRRQLLHGSPGAVLTASSSYADLVVAGAHRHGADALPVGDAHIGSTVHPLLLRADCPVVIIPQG</sequence>
<proteinExistence type="inferred from homology"/>
<protein>
    <submittedName>
        <fullName evidence="3">Universal stress protein</fullName>
    </submittedName>
</protein>
<feature type="domain" description="UspA" evidence="2">
    <location>
        <begin position="4"/>
        <end position="144"/>
    </location>
</feature>
<dbReference type="Proteomes" id="UP001499854">
    <property type="component" value="Unassembled WGS sequence"/>
</dbReference>
<name>A0ABN2SIP8_9ACTN</name>
<comment type="caution">
    <text evidence="3">The sequence shown here is derived from an EMBL/GenBank/DDBJ whole genome shotgun (WGS) entry which is preliminary data.</text>
</comment>
<evidence type="ECO:0000313" key="3">
    <source>
        <dbReference type="EMBL" id="GAA1987438.1"/>
    </source>
</evidence>